<dbReference type="SUPFAM" id="SSF52172">
    <property type="entry name" value="CheY-like"/>
    <property type="match status" value="1"/>
</dbReference>
<evidence type="ECO:0000256" key="2">
    <source>
        <dbReference type="ARBA" id="ARBA00023015"/>
    </source>
</evidence>
<keyword evidence="2" id="KW-0805">Transcription regulation</keyword>
<evidence type="ECO:0000259" key="5">
    <source>
        <dbReference type="PROSITE" id="PS50110"/>
    </source>
</evidence>
<evidence type="ECO:0000313" key="7">
    <source>
        <dbReference type="Proteomes" id="UP000234881"/>
    </source>
</evidence>
<comment type="caution">
    <text evidence="6">The sequence shown here is derived from an EMBL/GenBank/DDBJ whole genome shotgun (WGS) entry which is preliminary data.</text>
</comment>
<evidence type="ECO:0000313" key="6">
    <source>
        <dbReference type="EMBL" id="PLW78213.1"/>
    </source>
</evidence>
<dbReference type="RefSeq" id="WP_101532710.1">
    <property type="nucleotide sequence ID" value="NZ_PKUQ01000009.1"/>
</dbReference>
<accession>A0A2N5XUM4</accession>
<reference evidence="6 7" key="1">
    <citation type="submission" date="2018-01" db="EMBL/GenBank/DDBJ databases">
        <title>The draft genome sequence of Cohaesibacter sp. H1304.</title>
        <authorList>
            <person name="Wang N.-N."/>
            <person name="Du Z.-J."/>
        </authorList>
    </citation>
    <scope>NUCLEOTIDE SEQUENCE [LARGE SCALE GENOMIC DNA]</scope>
    <source>
        <strain evidence="6 7">H1304</strain>
    </source>
</reference>
<evidence type="ECO:0000256" key="4">
    <source>
        <dbReference type="PROSITE-ProRule" id="PRU00169"/>
    </source>
</evidence>
<dbReference type="Proteomes" id="UP000234881">
    <property type="component" value="Unassembled WGS sequence"/>
</dbReference>
<dbReference type="Gene3D" id="3.40.50.2300">
    <property type="match status" value="1"/>
</dbReference>
<dbReference type="PANTHER" id="PTHR44591:SF3">
    <property type="entry name" value="RESPONSE REGULATORY DOMAIN-CONTAINING PROTEIN"/>
    <property type="match status" value="1"/>
</dbReference>
<dbReference type="OrthoDB" id="9801602at2"/>
<proteinExistence type="predicted"/>
<evidence type="ECO:0000256" key="3">
    <source>
        <dbReference type="ARBA" id="ARBA00023163"/>
    </source>
</evidence>
<dbReference type="EMBL" id="PKUQ01000009">
    <property type="protein sequence ID" value="PLW78213.1"/>
    <property type="molecule type" value="Genomic_DNA"/>
</dbReference>
<feature type="modified residue" description="4-aspartylphosphate" evidence="4">
    <location>
        <position position="37"/>
    </location>
</feature>
<gene>
    <name evidence="6" type="ORF">C0081_04975</name>
</gene>
<keyword evidence="1 4" id="KW-0597">Phosphoprotein</keyword>
<dbReference type="InterPro" id="IPR050595">
    <property type="entry name" value="Bact_response_regulator"/>
</dbReference>
<feature type="domain" description="Response regulatory" evidence="5">
    <location>
        <begin position="1"/>
        <end position="80"/>
    </location>
</feature>
<sequence>MLLEILETLEHKVIEAFNGSEAIALAKTHLPDTILMDKSIPGMSGQEVTKLLRQHFDYRLATMPIITITNQLVNHRREQH</sequence>
<dbReference type="InterPro" id="IPR011006">
    <property type="entry name" value="CheY-like_superfamily"/>
</dbReference>
<dbReference type="AlphaFoldDB" id="A0A2N5XUM4"/>
<dbReference type="GO" id="GO:0000160">
    <property type="term" value="P:phosphorelay signal transduction system"/>
    <property type="evidence" value="ECO:0007669"/>
    <property type="project" value="InterPro"/>
</dbReference>
<keyword evidence="3" id="KW-0804">Transcription</keyword>
<keyword evidence="7" id="KW-1185">Reference proteome</keyword>
<dbReference type="PROSITE" id="PS50110">
    <property type="entry name" value="RESPONSE_REGULATORY"/>
    <property type="match status" value="1"/>
</dbReference>
<evidence type="ECO:0000256" key="1">
    <source>
        <dbReference type="ARBA" id="ARBA00022553"/>
    </source>
</evidence>
<protein>
    <recommendedName>
        <fullName evidence="5">Response regulatory domain-containing protein</fullName>
    </recommendedName>
</protein>
<name>A0A2N5XUM4_9HYPH</name>
<organism evidence="6 7">
    <name type="scientific">Cohaesibacter celericrescens</name>
    <dbReference type="NCBI Taxonomy" id="2067669"/>
    <lineage>
        <taxon>Bacteria</taxon>
        <taxon>Pseudomonadati</taxon>
        <taxon>Pseudomonadota</taxon>
        <taxon>Alphaproteobacteria</taxon>
        <taxon>Hyphomicrobiales</taxon>
        <taxon>Cohaesibacteraceae</taxon>
    </lineage>
</organism>
<dbReference type="PANTHER" id="PTHR44591">
    <property type="entry name" value="STRESS RESPONSE REGULATOR PROTEIN 1"/>
    <property type="match status" value="1"/>
</dbReference>
<dbReference type="Pfam" id="PF00072">
    <property type="entry name" value="Response_reg"/>
    <property type="match status" value="1"/>
</dbReference>
<dbReference type="InterPro" id="IPR001789">
    <property type="entry name" value="Sig_transdc_resp-reg_receiver"/>
</dbReference>